<dbReference type="AlphaFoldDB" id="A0A9K3KPK5"/>
<dbReference type="Proteomes" id="UP000693970">
    <property type="component" value="Unassembled WGS sequence"/>
</dbReference>
<evidence type="ECO:0000313" key="3">
    <source>
        <dbReference type="Proteomes" id="UP000693970"/>
    </source>
</evidence>
<accession>A0A9K3KPK5</accession>
<evidence type="ECO:0000313" key="2">
    <source>
        <dbReference type="EMBL" id="KAG7347495.1"/>
    </source>
</evidence>
<protein>
    <submittedName>
        <fullName evidence="2">Uncharacterized protein</fullName>
    </submittedName>
</protein>
<evidence type="ECO:0000256" key="1">
    <source>
        <dbReference type="SAM" id="MobiDB-lite"/>
    </source>
</evidence>
<reference evidence="2" key="1">
    <citation type="journal article" date="2021" name="Sci. Rep.">
        <title>Diploid genomic architecture of Nitzschia inconspicua, an elite biomass production diatom.</title>
        <authorList>
            <person name="Oliver A."/>
            <person name="Podell S."/>
            <person name="Pinowska A."/>
            <person name="Traller J.C."/>
            <person name="Smith S.R."/>
            <person name="McClure R."/>
            <person name="Beliaev A."/>
            <person name="Bohutskyi P."/>
            <person name="Hill E.A."/>
            <person name="Rabines A."/>
            <person name="Zheng H."/>
            <person name="Allen L.Z."/>
            <person name="Kuo A."/>
            <person name="Grigoriev I.V."/>
            <person name="Allen A.E."/>
            <person name="Hazlebeck D."/>
            <person name="Allen E.E."/>
        </authorList>
    </citation>
    <scope>NUCLEOTIDE SEQUENCE</scope>
    <source>
        <strain evidence="2">Hildebrandi</strain>
    </source>
</reference>
<organism evidence="2 3">
    <name type="scientific">Nitzschia inconspicua</name>
    <dbReference type="NCBI Taxonomy" id="303405"/>
    <lineage>
        <taxon>Eukaryota</taxon>
        <taxon>Sar</taxon>
        <taxon>Stramenopiles</taxon>
        <taxon>Ochrophyta</taxon>
        <taxon>Bacillariophyta</taxon>
        <taxon>Bacillariophyceae</taxon>
        <taxon>Bacillariophycidae</taxon>
        <taxon>Bacillariales</taxon>
        <taxon>Bacillariaceae</taxon>
        <taxon>Nitzschia</taxon>
    </lineage>
</organism>
<gene>
    <name evidence="2" type="ORF">IV203_016200</name>
</gene>
<sequence>MDVGGGQLDEMESGAIRGVVETDDDNEPAPENIPTANGQRFNPRKRKLDHQLLALPTYKMCHGRSHRVRTYCQCSPGTHYCDQCYAEHVAEDHSVPTNVTLGKSAD</sequence>
<keyword evidence="3" id="KW-1185">Reference proteome</keyword>
<reference evidence="2" key="2">
    <citation type="submission" date="2021-04" db="EMBL/GenBank/DDBJ databases">
        <authorList>
            <person name="Podell S."/>
        </authorList>
    </citation>
    <scope>NUCLEOTIDE SEQUENCE</scope>
    <source>
        <strain evidence="2">Hildebrandi</strain>
    </source>
</reference>
<feature type="region of interest" description="Disordered" evidence="1">
    <location>
        <begin position="1"/>
        <end position="45"/>
    </location>
</feature>
<name>A0A9K3KPK5_9STRA</name>
<proteinExistence type="predicted"/>
<comment type="caution">
    <text evidence="2">The sequence shown here is derived from an EMBL/GenBank/DDBJ whole genome shotgun (WGS) entry which is preliminary data.</text>
</comment>
<dbReference type="EMBL" id="JAGRRH010000020">
    <property type="protein sequence ID" value="KAG7347495.1"/>
    <property type="molecule type" value="Genomic_DNA"/>
</dbReference>